<dbReference type="FunFam" id="3.40.50.720:FF:000209">
    <property type="entry name" value="Polyketide synthase Pks12"/>
    <property type="match status" value="1"/>
</dbReference>
<feature type="domain" description="Ketosynthase family 3 (KS3)" evidence="10">
    <location>
        <begin position="6"/>
        <end position="432"/>
    </location>
</feature>
<name>A0AAN6ZYJ8_9PEZI</name>
<dbReference type="InterPro" id="IPR049551">
    <property type="entry name" value="PKS_DH_C"/>
</dbReference>
<dbReference type="CDD" id="cd05195">
    <property type="entry name" value="enoyl_red"/>
    <property type="match status" value="1"/>
</dbReference>
<accession>A0AAN6ZYJ8</accession>
<dbReference type="Pfam" id="PF00698">
    <property type="entry name" value="Acyl_transf_1"/>
    <property type="match status" value="1"/>
</dbReference>
<dbReference type="InterPro" id="IPR036291">
    <property type="entry name" value="NAD(P)-bd_dom_sf"/>
</dbReference>
<dbReference type="Gene3D" id="3.40.366.10">
    <property type="entry name" value="Malonyl-Coenzyme A Acyl Carrier Protein, domain 2"/>
    <property type="match status" value="1"/>
</dbReference>
<evidence type="ECO:0000313" key="12">
    <source>
        <dbReference type="EMBL" id="KAK4154958.1"/>
    </source>
</evidence>
<dbReference type="InterPro" id="IPR029063">
    <property type="entry name" value="SAM-dependent_MTases_sf"/>
</dbReference>
<proteinExistence type="predicted"/>
<dbReference type="InterPro" id="IPR014030">
    <property type="entry name" value="Ketoacyl_synth_N"/>
</dbReference>
<dbReference type="InterPro" id="IPR057326">
    <property type="entry name" value="KR_dom"/>
</dbReference>
<dbReference type="Pfam" id="PF02801">
    <property type="entry name" value="Ketoacyl-synt_C"/>
    <property type="match status" value="1"/>
</dbReference>
<keyword evidence="2" id="KW-0597">Phosphoprotein</keyword>
<dbReference type="PROSITE" id="PS52004">
    <property type="entry name" value="KS3_2"/>
    <property type="match status" value="1"/>
</dbReference>
<dbReference type="InterPro" id="IPR049552">
    <property type="entry name" value="PKS_DH_N"/>
</dbReference>
<evidence type="ECO:0000259" key="11">
    <source>
        <dbReference type="PROSITE" id="PS52019"/>
    </source>
</evidence>
<dbReference type="PANTHER" id="PTHR43775">
    <property type="entry name" value="FATTY ACID SYNTHASE"/>
    <property type="match status" value="1"/>
</dbReference>
<dbReference type="InterPro" id="IPR020843">
    <property type="entry name" value="ER"/>
</dbReference>
<dbReference type="InterPro" id="IPR020806">
    <property type="entry name" value="PKS_PP-bd"/>
</dbReference>
<evidence type="ECO:0000256" key="2">
    <source>
        <dbReference type="ARBA" id="ARBA00022553"/>
    </source>
</evidence>
<dbReference type="SMART" id="SM00826">
    <property type="entry name" value="PKS_DH"/>
    <property type="match status" value="1"/>
</dbReference>
<evidence type="ECO:0008006" key="14">
    <source>
        <dbReference type="Google" id="ProtNLM"/>
    </source>
</evidence>
<dbReference type="InterPro" id="IPR018201">
    <property type="entry name" value="Ketoacyl_synth_AS"/>
</dbReference>
<dbReference type="InterPro" id="IPR016039">
    <property type="entry name" value="Thiolase-like"/>
</dbReference>
<dbReference type="InterPro" id="IPR013968">
    <property type="entry name" value="PKS_KR"/>
</dbReference>
<dbReference type="GO" id="GO:0004315">
    <property type="term" value="F:3-oxoacyl-[acyl-carrier-protein] synthase activity"/>
    <property type="evidence" value="ECO:0007669"/>
    <property type="project" value="InterPro"/>
</dbReference>
<evidence type="ECO:0000256" key="7">
    <source>
        <dbReference type="PROSITE-ProRule" id="PRU01363"/>
    </source>
</evidence>
<dbReference type="InterPro" id="IPR050091">
    <property type="entry name" value="PKS_NRPS_Biosynth_Enz"/>
</dbReference>
<dbReference type="Gene3D" id="3.40.47.10">
    <property type="match status" value="1"/>
</dbReference>
<keyword evidence="5" id="KW-0511">Multifunctional enzyme</keyword>
<dbReference type="PROSITE" id="PS52019">
    <property type="entry name" value="PKS_MFAS_DH"/>
    <property type="match status" value="1"/>
</dbReference>
<dbReference type="CDD" id="cd00833">
    <property type="entry name" value="PKS"/>
    <property type="match status" value="1"/>
</dbReference>
<dbReference type="SMART" id="SM00823">
    <property type="entry name" value="PKS_PP"/>
    <property type="match status" value="1"/>
</dbReference>
<dbReference type="Gene3D" id="3.10.129.110">
    <property type="entry name" value="Polyketide synthase dehydratase"/>
    <property type="match status" value="1"/>
</dbReference>
<feature type="active site" description="Proton acceptor; for dehydratase activity" evidence="7">
    <location>
        <position position="1001"/>
    </location>
</feature>
<dbReference type="InterPro" id="IPR032821">
    <property type="entry name" value="PKS_assoc"/>
</dbReference>
<dbReference type="InterPro" id="IPR014031">
    <property type="entry name" value="Ketoacyl_synth_C"/>
</dbReference>
<evidence type="ECO:0000256" key="5">
    <source>
        <dbReference type="ARBA" id="ARBA00023268"/>
    </source>
</evidence>
<dbReference type="Pfam" id="PF13602">
    <property type="entry name" value="ADH_zinc_N_2"/>
    <property type="match status" value="1"/>
</dbReference>
<dbReference type="Proteomes" id="UP001302745">
    <property type="component" value="Unassembled WGS sequence"/>
</dbReference>
<dbReference type="PROSITE" id="PS50075">
    <property type="entry name" value="CARRIER"/>
    <property type="match status" value="1"/>
</dbReference>
<dbReference type="GO" id="GO:0044550">
    <property type="term" value="P:secondary metabolite biosynthetic process"/>
    <property type="evidence" value="ECO:0007669"/>
    <property type="project" value="TreeGrafter"/>
</dbReference>
<dbReference type="GO" id="GO:0004312">
    <property type="term" value="F:fatty acid synthase activity"/>
    <property type="evidence" value="ECO:0007669"/>
    <property type="project" value="TreeGrafter"/>
</dbReference>
<feature type="compositionally biased region" description="Low complexity" evidence="8">
    <location>
        <begin position="459"/>
        <end position="475"/>
    </location>
</feature>
<dbReference type="InterPro" id="IPR036736">
    <property type="entry name" value="ACP-like_sf"/>
</dbReference>
<evidence type="ECO:0000256" key="8">
    <source>
        <dbReference type="SAM" id="MobiDB-lite"/>
    </source>
</evidence>
<dbReference type="InterPro" id="IPR016035">
    <property type="entry name" value="Acyl_Trfase/lysoPLipase"/>
</dbReference>
<feature type="region of interest" description="Disordered" evidence="8">
    <location>
        <begin position="453"/>
        <end position="481"/>
    </location>
</feature>
<dbReference type="SUPFAM" id="SSF53335">
    <property type="entry name" value="S-adenosyl-L-methionine-dependent methyltransferases"/>
    <property type="match status" value="1"/>
</dbReference>
<dbReference type="Pfam" id="PF08659">
    <property type="entry name" value="KR"/>
    <property type="match status" value="1"/>
</dbReference>
<evidence type="ECO:0000256" key="4">
    <source>
        <dbReference type="ARBA" id="ARBA00023002"/>
    </source>
</evidence>
<dbReference type="Gene3D" id="3.40.50.720">
    <property type="entry name" value="NAD(P)-binding Rossmann-like Domain"/>
    <property type="match status" value="1"/>
</dbReference>
<dbReference type="InterPro" id="IPR049900">
    <property type="entry name" value="PKS_mFAS_DH"/>
</dbReference>
<dbReference type="SMART" id="SM00825">
    <property type="entry name" value="PKS_KS"/>
    <property type="match status" value="1"/>
</dbReference>
<feature type="region of interest" description="N-terminal hotdog fold" evidence="7">
    <location>
        <begin position="969"/>
        <end position="1104"/>
    </location>
</feature>
<keyword evidence="3" id="KW-0808">Transferase</keyword>
<dbReference type="Pfam" id="PF14765">
    <property type="entry name" value="PS-DH"/>
    <property type="match status" value="1"/>
</dbReference>
<dbReference type="Pfam" id="PF08240">
    <property type="entry name" value="ADH_N"/>
    <property type="match status" value="1"/>
</dbReference>
<dbReference type="InterPro" id="IPR014043">
    <property type="entry name" value="Acyl_transferase_dom"/>
</dbReference>
<dbReference type="Pfam" id="PF23297">
    <property type="entry name" value="ACP_SdgA_C"/>
    <property type="match status" value="1"/>
</dbReference>
<keyword evidence="1" id="KW-0596">Phosphopantetheine</keyword>
<dbReference type="InterPro" id="IPR001227">
    <property type="entry name" value="Ac_transferase_dom_sf"/>
</dbReference>
<dbReference type="GO" id="GO:0031177">
    <property type="term" value="F:phosphopantetheine binding"/>
    <property type="evidence" value="ECO:0007669"/>
    <property type="project" value="InterPro"/>
</dbReference>
<dbReference type="Gene3D" id="3.90.180.10">
    <property type="entry name" value="Medium-chain alcohol dehydrogenases, catalytic domain"/>
    <property type="match status" value="1"/>
</dbReference>
<evidence type="ECO:0000313" key="13">
    <source>
        <dbReference type="Proteomes" id="UP001302745"/>
    </source>
</evidence>
<dbReference type="InterPro" id="IPR013154">
    <property type="entry name" value="ADH-like_N"/>
</dbReference>
<gene>
    <name evidence="12" type="ORF">C8A00DRAFT_32228</name>
</gene>
<sequence>MENDKQKPIAIVGMSFRFPGDANTAEGFWDILSNARSTRTKIPSARFNPDGFYHPNADRPGAIITKEGCFLKEDVGLFDAPFFGITASEAEGMDPQHRLLLEITYEAFENAGIPIPNVAGTDAGCYVGGFSSDYLLVSGNEINKQSMHQGTGCGNSMLSNRLSWFYDLRGPSFSIDTACSSSMIALHEACRDIQDGTTTMGVVAGSSLILVPALWRALSSQRFLSPDGACHSFDSQANGYGRGEGMGVVIVKPLADAIRDNDVIRAVIRGSGINQDGKTPAITVPNAHAQMSLIRSTYAKAGLNMRQTTYFEAHGTGTPVGDPLELLAIGQTIGASRGEHDEPILVGSVKSNIGHLEGSSGIAGVIKTVLALEHAEIPAVAEFKSLNPRIKQDEWKIKIPTELTPWPADGLRRASINSFGYGGSNGHVILDDALHYLQERGLTGNHNTVVAPNQPCTPSSQSSDSAISLAHTTPEAEPPTPEPKLFVFSSPEQDGLARLAETYSRYLGEDSLSRNLKGPTLEEIEQMNNLTYTLASRRTIFDWRSFAIADSLTGLQTSLESGLPKHGRIGKNPSCAFVFTGQGAQWFAMGRELLRHTVFRASIAEADTYIASLDCAWSLTEELCHDTTASRINEPQISQPLCTALQVALVDLLRHWGLQPKAVVGHSSGEIGAAYAAGILSKEDTWKIAYWRGLRSAQITSLLPDRKGSMMAAAMSEETAQAYLAKVKNGDVVVACINSPNSVTISGDDFAVSEVEKLLAADKIWCRKLLVKTAYHSPHMKVIADGYQKDIQDIRTLEEASDITVFSSVTGSEISREEMGAADYWVKNLVSPVRFSAAVTSLLKPRDARSRRKGVANVEALVELGPHSALQGPLRDILAAANESYVGSVPYTAMLQRGVSALQTAVTAAGRLWSSGFNLNLELVNSMERDPLKSRPLVTLPRYPFNHKRRYWRECRAVRWVHSQPTPRTDLLGQKTWDYNTVAPTWKNFLCPSELPWLLEHKVHGLLIMPGAAYIAMVMEACRDTADPARTLEAYEFRDIVWDKPIIFESPDAHVETYLQLSPYKTGTKAATSTWTRFSISTIDADNKASEHCSGLVERKYVTRPGEIEKGLEAVAEWDRHKLEYETIKARPTISFAARSMYDKMDSNGLQFGPIFRNMFNIQSGEGFVYSEMETPDTASMMPDNLEYPLPLHPIVLDGAFQMLAGTGKGEVPDVPMLPTSIESLYVSATAPTEAGTVLKGYCTRVSESAVKAFGSSVLSDEAWERPIIVLKNLIITAATGPHTSSSSKAGYARLDWKIDVNHSPLPVDLYVRPSEESSAATARLGDNIAANFIHKALEEHAVIGTRPEAGESEKTPVELQNYIAWMRSLSDLTLVDGVEHQSTEPAVSGSLSAIEKVGAEVSDILNPGTKSNVLSNGFLADFAHRFLGRSFVDSVVVEIMDHVGSINPNVEILEIASGTDTTGAAEVLKRLGGKNSRITKYIWTSRDEESVEATTKTLDKPHECLDLKTLSIEGDIQAQGFILGKLDYIILDDLLLTTPDLNTALQNIKKLLKPDGKLIVQAITKSQLRTAFVLGSSPRWWRDGQSGDRLDETGWGELLKSNGFTGVDQVFNDSDDPNVHQLSVIISSAARETAYEYMDVLLVTPPSPSEKIAKLAANCSAHLTRLGLTPATMPWPEVVDVSGKMLISLVELDGDVFLDLAEDLFNATRNMCLRAGGILWVTQAGNVCGTASPGYNVSSGLFRTVRSEDETRPLATLDLSTEVDLVSTQAADTVMRLFSSLFGEGDVRGSDKEFAEDKGVIYVQRLVEDPGHTAAQATAGATPQPVTDRLFQEDRKLMMTIGQIGALDSLQFEDNDKCAGPLPHNHVEVKVLYTGLNFLDIMGSLGEVPRPRLGNEVVGIVTEIGSSVTHVKPGDTVVGSCTGGFASHARLKSTVCHRVPHNISIQEAASIPIAFTTAWVGLVDLARMRKGETILIHSAAGGVGQAAIQICQHFGVEVFATVGSIPKKELLMGRYGIPDDHIFYSRDTTFARGVKRATNGRGVDLVLNSVAGEFLRQSWHLVAPFGRFVEIGKRDILGNTGLDMEPFIKKFFELVAAGKLRPLGPLNVYDYHEAPKAFRALQSGKIVGKVVMRANHDEMVPVVPRIEHPLTLDPDATYLLAARNLAFVSRSGDSKETAKAFLKQLRSLGCTANAYACDISDREQLSRAIAQCQSEMPPIRGSIQCAMTLRDVMFENMTYDDWVSCTRPKVQAGNTFEDALAHYRRRQGQKAVALDIGAVRDVGYLAEANDEKYWSMSHLQSLMICEADVHFLIKNAITGYTVGSQEIGPQIIACLAGAIIDEHKKTVGMQVGMDALAKADTPAAAAAIVEEIMIKRVAVAVMVPEEDIAVGEPLQSYGVNSLVAVEIKTWLAKEFQTEISVGEIGPSSISALAANIVASSKLLRGKFKEEKTEAPAAS</sequence>
<feature type="domain" description="Carrier" evidence="9">
    <location>
        <begin position="2367"/>
        <end position="2442"/>
    </location>
</feature>
<dbReference type="InterPro" id="IPR009081">
    <property type="entry name" value="PP-bd_ACP"/>
</dbReference>
<dbReference type="Pfam" id="PF16197">
    <property type="entry name" value="KAsynt_C_assoc"/>
    <property type="match status" value="1"/>
</dbReference>
<protein>
    <recommendedName>
        <fullName evidence="14">Polyketide synthase</fullName>
    </recommendedName>
</protein>
<dbReference type="SUPFAM" id="SSF52151">
    <property type="entry name" value="FabD/lysophospholipase-like"/>
    <property type="match status" value="1"/>
</dbReference>
<dbReference type="Gene3D" id="1.10.1200.10">
    <property type="entry name" value="ACP-like"/>
    <property type="match status" value="1"/>
</dbReference>
<dbReference type="GO" id="GO:1901336">
    <property type="term" value="P:lactone biosynthetic process"/>
    <property type="evidence" value="ECO:0007669"/>
    <property type="project" value="UniProtKB-ARBA"/>
</dbReference>
<dbReference type="Pfam" id="PF00109">
    <property type="entry name" value="ketoacyl-synt"/>
    <property type="match status" value="1"/>
</dbReference>
<dbReference type="InterPro" id="IPR042104">
    <property type="entry name" value="PKS_dehydratase_sf"/>
</dbReference>
<dbReference type="SUPFAM" id="SSF51735">
    <property type="entry name" value="NAD(P)-binding Rossmann-fold domains"/>
    <property type="match status" value="2"/>
</dbReference>
<dbReference type="Pfam" id="PF21089">
    <property type="entry name" value="PKS_DH_N"/>
    <property type="match status" value="1"/>
</dbReference>
<feature type="region of interest" description="C-terminal hotdog fold" evidence="7">
    <location>
        <begin position="1133"/>
        <end position="1285"/>
    </location>
</feature>
<feature type="domain" description="PKS/mFAS DH" evidence="11">
    <location>
        <begin position="969"/>
        <end position="1285"/>
    </location>
</feature>
<reference evidence="12" key="2">
    <citation type="submission" date="2023-05" db="EMBL/GenBank/DDBJ databases">
        <authorList>
            <consortium name="Lawrence Berkeley National Laboratory"/>
            <person name="Steindorff A."/>
            <person name="Hensen N."/>
            <person name="Bonometti L."/>
            <person name="Westerberg I."/>
            <person name="Brannstrom I.O."/>
            <person name="Guillou S."/>
            <person name="Cros-Aarteil S."/>
            <person name="Calhoun S."/>
            <person name="Haridas S."/>
            <person name="Kuo A."/>
            <person name="Mondo S."/>
            <person name="Pangilinan J."/>
            <person name="Riley R."/>
            <person name="Labutti K."/>
            <person name="Andreopoulos B."/>
            <person name="Lipzen A."/>
            <person name="Chen C."/>
            <person name="Yanf M."/>
            <person name="Daum C."/>
            <person name="Ng V."/>
            <person name="Clum A."/>
            <person name="Ohm R."/>
            <person name="Martin F."/>
            <person name="Silar P."/>
            <person name="Natvig D."/>
            <person name="Lalanne C."/>
            <person name="Gautier V."/>
            <person name="Ament-Velasquez S.L."/>
            <person name="Kruys A."/>
            <person name="Hutchinson M.I."/>
            <person name="Powell A.J."/>
            <person name="Barry K."/>
            <person name="Miller A.N."/>
            <person name="Grigoriev I.V."/>
            <person name="Debuchy R."/>
            <person name="Gladieux P."/>
            <person name="Thoren M.H."/>
            <person name="Johannesson H."/>
        </authorList>
    </citation>
    <scope>NUCLEOTIDE SEQUENCE</scope>
    <source>
        <strain evidence="12">CBS 538.74</strain>
    </source>
</reference>
<dbReference type="GO" id="GO:0006633">
    <property type="term" value="P:fatty acid biosynthetic process"/>
    <property type="evidence" value="ECO:0007669"/>
    <property type="project" value="InterPro"/>
</dbReference>
<evidence type="ECO:0000259" key="9">
    <source>
        <dbReference type="PROSITE" id="PS50075"/>
    </source>
</evidence>
<evidence type="ECO:0000256" key="6">
    <source>
        <dbReference type="ARBA" id="ARBA00023315"/>
    </source>
</evidence>
<evidence type="ECO:0000256" key="1">
    <source>
        <dbReference type="ARBA" id="ARBA00022450"/>
    </source>
</evidence>
<dbReference type="GO" id="GO:0016491">
    <property type="term" value="F:oxidoreductase activity"/>
    <property type="evidence" value="ECO:0007669"/>
    <property type="project" value="UniProtKB-KW"/>
</dbReference>
<dbReference type="InterPro" id="IPR020841">
    <property type="entry name" value="PKS_Beta-ketoAc_synthase_dom"/>
</dbReference>
<dbReference type="PROSITE" id="PS00606">
    <property type="entry name" value="KS3_1"/>
    <property type="match status" value="1"/>
</dbReference>
<keyword evidence="4" id="KW-0560">Oxidoreductase</keyword>
<dbReference type="InterPro" id="IPR016036">
    <property type="entry name" value="Malonyl_transacylase_ACP-bd"/>
</dbReference>
<dbReference type="SUPFAM" id="SSF50129">
    <property type="entry name" value="GroES-like"/>
    <property type="match status" value="1"/>
</dbReference>
<evidence type="ECO:0000259" key="10">
    <source>
        <dbReference type="PROSITE" id="PS52004"/>
    </source>
</evidence>
<dbReference type="SUPFAM" id="SSF55048">
    <property type="entry name" value="Probable ACP-binding domain of malonyl-CoA ACP transacylase"/>
    <property type="match status" value="1"/>
</dbReference>
<dbReference type="SMART" id="SM00822">
    <property type="entry name" value="PKS_KR"/>
    <property type="match status" value="1"/>
</dbReference>
<reference evidence="12" key="1">
    <citation type="journal article" date="2023" name="Mol. Phylogenet. Evol.">
        <title>Genome-scale phylogeny and comparative genomics of the fungal order Sordariales.</title>
        <authorList>
            <person name="Hensen N."/>
            <person name="Bonometti L."/>
            <person name="Westerberg I."/>
            <person name="Brannstrom I.O."/>
            <person name="Guillou S."/>
            <person name="Cros-Aarteil S."/>
            <person name="Calhoun S."/>
            <person name="Haridas S."/>
            <person name="Kuo A."/>
            <person name="Mondo S."/>
            <person name="Pangilinan J."/>
            <person name="Riley R."/>
            <person name="LaButti K."/>
            <person name="Andreopoulos B."/>
            <person name="Lipzen A."/>
            <person name="Chen C."/>
            <person name="Yan M."/>
            <person name="Daum C."/>
            <person name="Ng V."/>
            <person name="Clum A."/>
            <person name="Steindorff A."/>
            <person name="Ohm R.A."/>
            <person name="Martin F."/>
            <person name="Silar P."/>
            <person name="Natvig D.O."/>
            <person name="Lalanne C."/>
            <person name="Gautier V."/>
            <person name="Ament-Velasquez S.L."/>
            <person name="Kruys A."/>
            <person name="Hutchinson M.I."/>
            <person name="Powell A.J."/>
            <person name="Barry K."/>
            <person name="Miller A.N."/>
            <person name="Grigoriev I.V."/>
            <person name="Debuchy R."/>
            <person name="Gladieux P."/>
            <person name="Hiltunen Thoren M."/>
            <person name="Johannesson H."/>
        </authorList>
    </citation>
    <scope>NUCLEOTIDE SEQUENCE</scope>
    <source>
        <strain evidence="12">CBS 538.74</strain>
    </source>
</reference>
<dbReference type="EMBL" id="MU856898">
    <property type="protein sequence ID" value="KAK4154958.1"/>
    <property type="molecule type" value="Genomic_DNA"/>
</dbReference>
<dbReference type="SMART" id="SM00827">
    <property type="entry name" value="PKS_AT"/>
    <property type="match status" value="1"/>
</dbReference>
<dbReference type="SUPFAM" id="SSF47336">
    <property type="entry name" value="ACP-like"/>
    <property type="match status" value="1"/>
</dbReference>
<evidence type="ECO:0000256" key="3">
    <source>
        <dbReference type="ARBA" id="ARBA00022679"/>
    </source>
</evidence>
<keyword evidence="13" id="KW-1185">Reference proteome</keyword>
<organism evidence="12 13">
    <name type="scientific">Chaetomidium leptoderma</name>
    <dbReference type="NCBI Taxonomy" id="669021"/>
    <lineage>
        <taxon>Eukaryota</taxon>
        <taxon>Fungi</taxon>
        <taxon>Dikarya</taxon>
        <taxon>Ascomycota</taxon>
        <taxon>Pezizomycotina</taxon>
        <taxon>Sordariomycetes</taxon>
        <taxon>Sordariomycetidae</taxon>
        <taxon>Sordariales</taxon>
        <taxon>Chaetomiaceae</taxon>
        <taxon>Chaetomidium</taxon>
    </lineage>
</organism>
<dbReference type="PANTHER" id="PTHR43775:SF29">
    <property type="entry name" value="ASPERFURANONE POLYKETIDE SYNTHASE AFOG-RELATED"/>
    <property type="match status" value="1"/>
</dbReference>
<keyword evidence="6" id="KW-0012">Acyltransferase</keyword>
<dbReference type="SUPFAM" id="SSF53901">
    <property type="entry name" value="Thiolase-like"/>
    <property type="match status" value="1"/>
</dbReference>
<comment type="caution">
    <text evidence="12">The sequence shown here is derived from an EMBL/GenBank/DDBJ whole genome shotgun (WGS) entry which is preliminary data.</text>
</comment>
<feature type="active site" description="Proton donor; for dehydratase activity" evidence="7">
    <location>
        <position position="1198"/>
    </location>
</feature>
<dbReference type="SMART" id="SM00829">
    <property type="entry name" value="PKS_ER"/>
    <property type="match status" value="1"/>
</dbReference>
<dbReference type="Gene3D" id="3.40.50.150">
    <property type="entry name" value="Vaccinia Virus protein VP39"/>
    <property type="match status" value="1"/>
</dbReference>
<dbReference type="InterPro" id="IPR011032">
    <property type="entry name" value="GroES-like_sf"/>
</dbReference>
<dbReference type="InterPro" id="IPR020807">
    <property type="entry name" value="PKS_DH"/>
</dbReference>